<proteinExistence type="predicted"/>
<dbReference type="EMBL" id="JABXBU010000030">
    <property type="protein sequence ID" value="KAF8785585.1"/>
    <property type="molecule type" value="Genomic_DNA"/>
</dbReference>
<reference evidence="1" key="2">
    <citation type="submission" date="2020-06" db="EMBL/GenBank/DDBJ databases">
        <authorList>
            <person name="Sheffer M."/>
        </authorList>
    </citation>
    <scope>NUCLEOTIDE SEQUENCE</scope>
</reference>
<name>A0A8T0F5P0_ARGBR</name>
<dbReference type="AlphaFoldDB" id="A0A8T0F5P0"/>
<evidence type="ECO:0000313" key="1">
    <source>
        <dbReference type="EMBL" id="KAF8785585.1"/>
    </source>
</evidence>
<organism evidence="1 2">
    <name type="scientific">Argiope bruennichi</name>
    <name type="common">Wasp spider</name>
    <name type="synonym">Aranea bruennichi</name>
    <dbReference type="NCBI Taxonomy" id="94029"/>
    <lineage>
        <taxon>Eukaryota</taxon>
        <taxon>Metazoa</taxon>
        <taxon>Ecdysozoa</taxon>
        <taxon>Arthropoda</taxon>
        <taxon>Chelicerata</taxon>
        <taxon>Arachnida</taxon>
        <taxon>Araneae</taxon>
        <taxon>Araneomorphae</taxon>
        <taxon>Entelegynae</taxon>
        <taxon>Araneoidea</taxon>
        <taxon>Araneidae</taxon>
        <taxon>Argiope</taxon>
    </lineage>
</organism>
<accession>A0A8T0F5P0</accession>
<keyword evidence="2" id="KW-1185">Reference proteome</keyword>
<dbReference type="Proteomes" id="UP000807504">
    <property type="component" value="Unassembled WGS sequence"/>
</dbReference>
<sequence>MDLPALYDELGEKILALESLGRIQEKYGEFLCPQVESCLNEEILLSWEGSRNQRSLSEIHELKRSKDPRTLEVLMNVLRQEVKGEEMINLARAGFGTQPGRRRRDNYRIHNEQL</sequence>
<evidence type="ECO:0000313" key="2">
    <source>
        <dbReference type="Proteomes" id="UP000807504"/>
    </source>
</evidence>
<reference evidence="1" key="1">
    <citation type="journal article" date="2020" name="bioRxiv">
        <title>Chromosome-level reference genome of the European wasp spider Argiope bruennichi: a resource for studies on range expansion and evolutionary adaptation.</title>
        <authorList>
            <person name="Sheffer M.M."/>
            <person name="Hoppe A."/>
            <person name="Krehenwinkel H."/>
            <person name="Uhl G."/>
            <person name="Kuss A.W."/>
            <person name="Jensen L."/>
            <person name="Jensen C."/>
            <person name="Gillespie R.G."/>
            <person name="Hoff K.J."/>
            <person name="Prost S."/>
        </authorList>
    </citation>
    <scope>NUCLEOTIDE SEQUENCE</scope>
</reference>
<protein>
    <submittedName>
        <fullName evidence="1">Uncharacterized protein</fullName>
    </submittedName>
</protein>
<gene>
    <name evidence="1" type="ORF">HNY73_011103</name>
</gene>
<comment type="caution">
    <text evidence="1">The sequence shown here is derived from an EMBL/GenBank/DDBJ whole genome shotgun (WGS) entry which is preliminary data.</text>
</comment>